<feature type="domain" description="Filamentous haemagglutinin FhaB/tRNA nuclease CdiA-like TPS" evidence="4">
    <location>
        <begin position="69"/>
        <end position="168"/>
    </location>
</feature>
<dbReference type="InterPro" id="IPR012334">
    <property type="entry name" value="Pectin_lyas_fold"/>
</dbReference>
<dbReference type="SUPFAM" id="SSF51126">
    <property type="entry name" value="Pectin lyase-like"/>
    <property type="match status" value="1"/>
</dbReference>
<dbReference type="RefSeq" id="WP_119497199.1">
    <property type="nucleotide sequence ID" value="NZ_NRJH01000044.1"/>
</dbReference>
<dbReference type="Proteomes" id="UP000266258">
    <property type="component" value="Unassembled WGS sequence"/>
</dbReference>
<dbReference type="AlphaFoldDB" id="A0A3A1Y4A1"/>
<dbReference type="OrthoDB" id="218680at2"/>
<dbReference type="EMBL" id="NRJH01000044">
    <property type="protein sequence ID" value="RIY32230.1"/>
    <property type="molecule type" value="Genomic_DNA"/>
</dbReference>
<dbReference type="PANTHER" id="PTHR12338:SF8">
    <property type="entry name" value="HEME_HEMOPEXIN-BINDING PROTEIN"/>
    <property type="match status" value="1"/>
</dbReference>
<evidence type="ECO:0000313" key="5">
    <source>
        <dbReference type="EMBL" id="RIY32230.1"/>
    </source>
</evidence>
<reference evidence="5 6" key="1">
    <citation type="submission" date="2017-08" db="EMBL/GenBank/DDBJ databases">
        <title>Reclassification of Bisgaard taxon 37 and 44.</title>
        <authorList>
            <person name="Christensen H."/>
        </authorList>
    </citation>
    <scope>NUCLEOTIDE SEQUENCE [LARGE SCALE GENOMIC DNA]</scope>
    <source>
        <strain evidence="5 6">B96_4</strain>
    </source>
</reference>
<dbReference type="InterPro" id="IPR008638">
    <property type="entry name" value="FhaB/CdiA-like_TPS"/>
</dbReference>
<sequence>MNKIFKLKFNRKTRSLDAVSEIVNNCVSGSSNDKVVAPSEGKQFGFSKVSKLLGSLLLALPLTGIGTASASSLSGATVINGKVDVVTNGLVTTITNSNGAIIEWEKFNINTNELVKFIQESSNSAVLNRVLGGSVSQILGTLESNGKVFIVNPAGIVFGANSVVNVQS</sequence>
<protein>
    <recommendedName>
        <fullName evidence="4">Filamentous haemagglutinin FhaB/tRNA nuclease CdiA-like TPS domain-containing protein</fullName>
    </recommendedName>
</protein>
<dbReference type="Pfam" id="PF05860">
    <property type="entry name" value="TPS"/>
    <property type="match status" value="1"/>
</dbReference>
<dbReference type="PANTHER" id="PTHR12338">
    <property type="entry name" value="AUTOTRANSPORTER"/>
    <property type="match status" value="1"/>
</dbReference>
<keyword evidence="3" id="KW-0732">Signal</keyword>
<organism evidence="5 6">
    <name type="scientific">Psittacicella melopsittaci</name>
    <dbReference type="NCBI Taxonomy" id="2028576"/>
    <lineage>
        <taxon>Bacteria</taxon>
        <taxon>Pseudomonadati</taxon>
        <taxon>Pseudomonadota</taxon>
        <taxon>Gammaproteobacteria</taxon>
        <taxon>Pasteurellales</taxon>
        <taxon>Psittacicellaceae</taxon>
        <taxon>Psittacicella</taxon>
    </lineage>
</organism>
<dbReference type="SMART" id="SM00912">
    <property type="entry name" value="Haemagg_act"/>
    <property type="match status" value="1"/>
</dbReference>
<name>A0A3A1Y4A1_9GAMM</name>
<evidence type="ECO:0000259" key="4">
    <source>
        <dbReference type="SMART" id="SM00912"/>
    </source>
</evidence>
<keyword evidence="6" id="KW-1185">Reference proteome</keyword>
<feature type="non-terminal residue" evidence="5">
    <location>
        <position position="168"/>
    </location>
</feature>
<evidence type="ECO:0000256" key="1">
    <source>
        <dbReference type="ARBA" id="ARBA00004613"/>
    </source>
</evidence>
<dbReference type="GO" id="GO:0005576">
    <property type="term" value="C:extracellular region"/>
    <property type="evidence" value="ECO:0007669"/>
    <property type="project" value="UniProtKB-SubCell"/>
</dbReference>
<keyword evidence="2" id="KW-0964">Secreted</keyword>
<dbReference type="NCBIfam" id="TIGR01901">
    <property type="entry name" value="adhes_NPXG"/>
    <property type="match status" value="1"/>
</dbReference>
<dbReference type="Pfam" id="PF13018">
    <property type="entry name" value="ESPR"/>
    <property type="match status" value="1"/>
</dbReference>
<dbReference type="InterPro" id="IPR050909">
    <property type="entry name" value="Bact_Autotransporter_VF"/>
</dbReference>
<evidence type="ECO:0000256" key="3">
    <source>
        <dbReference type="ARBA" id="ARBA00022729"/>
    </source>
</evidence>
<comment type="subcellular location">
    <subcellularLocation>
        <location evidence="1">Secreted</location>
    </subcellularLocation>
</comment>
<gene>
    <name evidence="5" type="ORF">CJP74_05070</name>
</gene>
<accession>A0A3A1Y4A1</accession>
<evidence type="ECO:0000256" key="2">
    <source>
        <dbReference type="ARBA" id="ARBA00022525"/>
    </source>
</evidence>
<proteinExistence type="predicted"/>
<evidence type="ECO:0000313" key="6">
    <source>
        <dbReference type="Proteomes" id="UP000266258"/>
    </source>
</evidence>
<dbReference type="Gene3D" id="2.160.20.10">
    <property type="entry name" value="Single-stranded right-handed beta-helix, Pectin lyase-like"/>
    <property type="match status" value="1"/>
</dbReference>
<dbReference type="InterPro" id="IPR024973">
    <property type="entry name" value="ESPR"/>
</dbReference>
<dbReference type="InterPro" id="IPR011050">
    <property type="entry name" value="Pectin_lyase_fold/virulence"/>
</dbReference>
<comment type="caution">
    <text evidence="5">The sequence shown here is derived from an EMBL/GenBank/DDBJ whole genome shotgun (WGS) entry which is preliminary data.</text>
</comment>